<dbReference type="NCBIfam" id="TIGR02532">
    <property type="entry name" value="IV_pilin_GFxxxE"/>
    <property type="match status" value="1"/>
</dbReference>
<evidence type="ECO:0000256" key="1">
    <source>
        <dbReference type="ARBA" id="ARBA00004377"/>
    </source>
</evidence>
<dbReference type="PROSITE" id="PS00409">
    <property type="entry name" value="PROKAR_NTER_METHYL"/>
    <property type="match status" value="1"/>
</dbReference>
<name>A0ABU1ZTM8_9BURK</name>
<sequence length="122" mass="13325">MTTAHHRHQGFTLIEVLVALAIVAVTLIAGLQATSSMTRNTGRQTERVLAQLCADNALAQVRLSRQLPDVGDSTRPCEQAGRTMDLRLLVQPTPNPNFRRVETRVALDGVPLLQLGTVVGRY</sequence>
<keyword evidence="4 9" id="KW-0488">Methylation</keyword>
<keyword evidence="8 9" id="KW-0472">Membrane</keyword>
<evidence type="ECO:0000256" key="2">
    <source>
        <dbReference type="ARBA" id="ARBA00008358"/>
    </source>
</evidence>
<evidence type="ECO:0000259" key="10">
    <source>
        <dbReference type="Pfam" id="PF02501"/>
    </source>
</evidence>
<comment type="subcellular location">
    <subcellularLocation>
        <location evidence="1 9">Cell inner membrane</location>
        <topology evidence="1 9">Single-pass membrane protein</topology>
    </subcellularLocation>
</comment>
<feature type="transmembrane region" description="Helical" evidence="9">
    <location>
        <begin position="12"/>
        <end position="31"/>
    </location>
</feature>
<protein>
    <recommendedName>
        <fullName evidence="9">Type II secretion system protein I</fullName>
        <shortName evidence="9">T2SS minor pseudopilin I</shortName>
    </recommendedName>
</protein>
<evidence type="ECO:0000313" key="12">
    <source>
        <dbReference type="Proteomes" id="UP001268089"/>
    </source>
</evidence>
<comment type="subunit">
    <text evidence="9">Type II secretion is composed of four main components: the outer membrane complex, the inner membrane complex, the cytoplasmic secretion ATPase and the periplasm-spanning pseudopilus.</text>
</comment>
<feature type="domain" description="Type II secretion system protein GspI C-terminal" evidence="10">
    <location>
        <begin position="46"/>
        <end position="119"/>
    </location>
</feature>
<evidence type="ECO:0000256" key="5">
    <source>
        <dbReference type="ARBA" id="ARBA00022519"/>
    </source>
</evidence>
<evidence type="ECO:0000256" key="6">
    <source>
        <dbReference type="ARBA" id="ARBA00022692"/>
    </source>
</evidence>
<evidence type="ECO:0000313" key="11">
    <source>
        <dbReference type="EMBL" id="MDR7308200.1"/>
    </source>
</evidence>
<keyword evidence="12" id="KW-1185">Reference proteome</keyword>
<dbReference type="InterPro" id="IPR003413">
    <property type="entry name" value="T2SS_GspI_C"/>
</dbReference>
<evidence type="ECO:0000256" key="8">
    <source>
        <dbReference type="ARBA" id="ARBA00023136"/>
    </source>
</evidence>
<dbReference type="InterPro" id="IPR045584">
    <property type="entry name" value="Pilin-like"/>
</dbReference>
<proteinExistence type="inferred from homology"/>
<keyword evidence="3" id="KW-1003">Cell membrane</keyword>
<comment type="caution">
    <text evidence="11">The sequence shown here is derived from an EMBL/GenBank/DDBJ whole genome shotgun (WGS) entry which is preliminary data.</text>
</comment>
<dbReference type="RefSeq" id="WP_310345142.1">
    <property type="nucleotide sequence ID" value="NZ_JAVDXO010000009.1"/>
</dbReference>
<dbReference type="Proteomes" id="UP001268089">
    <property type="component" value="Unassembled WGS sequence"/>
</dbReference>
<comment type="PTM">
    <text evidence="9">Cleaved by prepilin peptidase.</text>
</comment>
<comment type="similarity">
    <text evidence="2 9">Belongs to the GSP I family.</text>
</comment>
<reference evidence="11 12" key="1">
    <citation type="submission" date="2023-07" db="EMBL/GenBank/DDBJ databases">
        <title>Sorghum-associated microbial communities from plants grown in Nebraska, USA.</title>
        <authorList>
            <person name="Schachtman D."/>
        </authorList>
    </citation>
    <scope>NUCLEOTIDE SEQUENCE [LARGE SCALE GENOMIC DNA]</scope>
    <source>
        <strain evidence="11 12">BE308</strain>
    </source>
</reference>
<keyword evidence="7 9" id="KW-1133">Transmembrane helix</keyword>
<organism evidence="11 12">
    <name type="scientific">Rhodoferax saidenbachensis</name>
    <dbReference type="NCBI Taxonomy" id="1484693"/>
    <lineage>
        <taxon>Bacteria</taxon>
        <taxon>Pseudomonadati</taxon>
        <taxon>Pseudomonadota</taxon>
        <taxon>Betaproteobacteria</taxon>
        <taxon>Burkholderiales</taxon>
        <taxon>Comamonadaceae</taxon>
        <taxon>Rhodoferax</taxon>
    </lineage>
</organism>
<comment type="function">
    <text evidence="9">Component of the type II secretion system required for the energy-dependent secretion of extracellular factors such as proteases and toxins from the periplasm.</text>
</comment>
<evidence type="ECO:0000256" key="7">
    <source>
        <dbReference type="ARBA" id="ARBA00022989"/>
    </source>
</evidence>
<dbReference type="Gene3D" id="3.30.1300.30">
    <property type="entry name" value="GSPII I/J protein-like"/>
    <property type="match status" value="1"/>
</dbReference>
<dbReference type="Pfam" id="PF07963">
    <property type="entry name" value="N_methyl"/>
    <property type="match status" value="1"/>
</dbReference>
<accession>A0ABU1ZTM8</accession>
<dbReference type="NCBIfam" id="TIGR01707">
    <property type="entry name" value="gspI"/>
    <property type="match status" value="1"/>
</dbReference>
<dbReference type="SUPFAM" id="SSF54523">
    <property type="entry name" value="Pili subunits"/>
    <property type="match status" value="1"/>
</dbReference>
<evidence type="ECO:0000256" key="4">
    <source>
        <dbReference type="ARBA" id="ARBA00022481"/>
    </source>
</evidence>
<dbReference type="EMBL" id="JAVDXO010000009">
    <property type="protein sequence ID" value="MDR7308200.1"/>
    <property type="molecule type" value="Genomic_DNA"/>
</dbReference>
<evidence type="ECO:0000256" key="3">
    <source>
        <dbReference type="ARBA" id="ARBA00022475"/>
    </source>
</evidence>
<keyword evidence="5 9" id="KW-0997">Cell inner membrane</keyword>
<dbReference type="InterPro" id="IPR012902">
    <property type="entry name" value="N_methyl_site"/>
</dbReference>
<dbReference type="PANTHER" id="PTHR38779:SF2">
    <property type="entry name" value="TYPE II SECRETION SYSTEM PROTEIN I-RELATED"/>
    <property type="match status" value="1"/>
</dbReference>
<dbReference type="PANTHER" id="PTHR38779">
    <property type="entry name" value="TYPE II SECRETION SYSTEM PROTEIN I-RELATED"/>
    <property type="match status" value="1"/>
</dbReference>
<evidence type="ECO:0000256" key="9">
    <source>
        <dbReference type="RuleBase" id="RU368030"/>
    </source>
</evidence>
<keyword evidence="6 9" id="KW-0812">Transmembrane</keyword>
<dbReference type="Pfam" id="PF02501">
    <property type="entry name" value="T2SSI"/>
    <property type="match status" value="1"/>
</dbReference>
<gene>
    <name evidence="11" type="ORF">J2X15_003509</name>
</gene>
<dbReference type="InterPro" id="IPR010052">
    <property type="entry name" value="T2SS_protein-GspI"/>
</dbReference>